<dbReference type="InterPro" id="IPR043128">
    <property type="entry name" value="Rev_trsase/Diguanyl_cyclase"/>
</dbReference>
<reference evidence="5 6" key="1">
    <citation type="journal article" date="2022" name="Nat. Ecol. Evol.">
        <title>A masculinizing supergene underlies an exaggerated male reproductive morph in a spider.</title>
        <authorList>
            <person name="Hendrickx F."/>
            <person name="De Corte Z."/>
            <person name="Sonet G."/>
            <person name="Van Belleghem S.M."/>
            <person name="Kostlbacher S."/>
            <person name="Vangestel C."/>
        </authorList>
    </citation>
    <scope>NUCLEOTIDE SEQUENCE [LARGE SCALE GENOMIC DNA]</scope>
    <source>
        <strain evidence="5">W744_W776</strain>
    </source>
</reference>
<evidence type="ECO:0008006" key="7">
    <source>
        <dbReference type="Google" id="ProtNLM"/>
    </source>
</evidence>
<evidence type="ECO:0000256" key="1">
    <source>
        <dbReference type="PROSITE-ProRule" id="PRU00042"/>
    </source>
</evidence>
<evidence type="ECO:0000259" key="4">
    <source>
        <dbReference type="PROSITE" id="PS50878"/>
    </source>
</evidence>
<proteinExistence type="predicted"/>
<dbReference type="EMBL" id="JAFNEN010002682">
    <property type="protein sequence ID" value="KAG8172460.1"/>
    <property type="molecule type" value="Genomic_DNA"/>
</dbReference>
<dbReference type="PROSITE" id="PS50878">
    <property type="entry name" value="RT_POL"/>
    <property type="match status" value="1"/>
</dbReference>
<evidence type="ECO:0000259" key="3">
    <source>
        <dbReference type="PROSITE" id="PS50157"/>
    </source>
</evidence>
<dbReference type="SUPFAM" id="SSF56672">
    <property type="entry name" value="DNA/RNA polymerases"/>
    <property type="match status" value="1"/>
</dbReference>
<dbReference type="Proteomes" id="UP000827092">
    <property type="component" value="Unassembled WGS sequence"/>
</dbReference>
<accession>A0AAV6TM78</accession>
<dbReference type="CDD" id="cd01650">
    <property type="entry name" value="RT_nLTR_like"/>
    <property type="match status" value="1"/>
</dbReference>
<comment type="caution">
    <text evidence="5">The sequence shown here is derived from an EMBL/GenBank/DDBJ whole genome shotgun (WGS) entry which is preliminary data.</text>
</comment>
<keyword evidence="1" id="KW-0863">Zinc-finger</keyword>
<feature type="domain" description="Reverse transcriptase" evidence="4">
    <location>
        <begin position="394"/>
        <end position="673"/>
    </location>
</feature>
<dbReference type="Gene3D" id="3.30.70.270">
    <property type="match status" value="1"/>
</dbReference>
<evidence type="ECO:0000313" key="6">
    <source>
        <dbReference type="Proteomes" id="UP000827092"/>
    </source>
</evidence>
<evidence type="ECO:0000313" key="5">
    <source>
        <dbReference type="EMBL" id="KAG8172460.1"/>
    </source>
</evidence>
<organism evidence="5 6">
    <name type="scientific">Oedothorax gibbosus</name>
    <dbReference type="NCBI Taxonomy" id="931172"/>
    <lineage>
        <taxon>Eukaryota</taxon>
        <taxon>Metazoa</taxon>
        <taxon>Ecdysozoa</taxon>
        <taxon>Arthropoda</taxon>
        <taxon>Chelicerata</taxon>
        <taxon>Arachnida</taxon>
        <taxon>Araneae</taxon>
        <taxon>Araneomorphae</taxon>
        <taxon>Entelegynae</taxon>
        <taxon>Araneoidea</taxon>
        <taxon>Linyphiidae</taxon>
        <taxon>Erigoninae</taxon>
        <taxon>Oedothorax</taxon>
    </lineage>
</organism>
<feature type="domain" description="C2H2-type" evidence="3">
    <location>
        <begin position="21"/>
        <end position="44"/>
    </location>
</feature>
<name>A0AAV6TM78_9ARAC</name>
<dbReference type="Pfam" id="PF00078">
    <property type="entry name" value="RVT_1"/>
    <property type="match status" value="1"/>
</dbReference>
<keyword evidence="6" id="KW-1185">Reference proteome</keyword>
<dbReference type="AlphaFoldDB" id="A0AAV6TM78"/>
<feature type="region of interest" description="Disordered" evidence="2">
    <location>
        <begin position="127"/>
        <end position="162"/>
    </location>
</feature>
<sequence>MNIAVDGDRTEPAVVPGVTGHPCPECAKSFATLRGLGVHRRSQHPSTFHAEQLARLQPKKARWSKQEELRLAMLEAKMWAEDSTISNMNQLLLACFGQERTLESIKGKRRSPAYKILVDAEKMKLMAVRPNHPQSNVTRGHPSDSPDEDENSPVGEPVRDVDSENDSTIIYSWAPESVDAEDQVSDGDTTICYNWSVNYVALVDASLEGNTVSTEEDICVNTALAILEIEPELALKLTEDYLMRIVAVDALKGSDKVRKKKRKNRVGKKQNDISRRKLRKLEYARMQDLYKRTRSGCYEKIFSRASIGEKLGSEDTFEFWKHLLKDDLRKPNVELLRATRPVTLPDASLLLEPVMIDEVVTSRIPFRSSPGPDNVTPKAWNRVPDRVKAKLFTVWMKVAKVPNFIVESKTIFLPKKEETSSPSDLRPISIASVILRHFNKVLARRMGVIMGEHFDSFQLGFRPFDGIAQGLSTLNDILKYVGSNQQGLALASVDLQKAFDSVDHGAIFEALEELCFPEDFIGYVRFIYQEANTRLMFKGDVSEPIHPARGVRQGDPLSPLLFLIVFDHVLRSIPPNEGFMLGDKLISHLAYADDLIVTTNSKRSLQRIFDAMLPTLGATGLEINLDKSFTLTWVKDGKRKRMLFDHSEVVYVRNRPLKALDVADSFTYLGVKFNSKGRLSIKSELGIKLETLLKAPLKPQQKYFLLLKMLIPGVMHELTFSQLHAGSLKKLDLLLRKCVRTMLHLPHDTPIAAFHATTYDGGLGLPSLRWTVPLLAARRGAYRKTQLLMNCGEIIRNNGDIHRMHRKRLLESCDGAGLKEANKVPSAHAWITDGTALMSGRKFVQAVQIRLNVLYSRGRAARGRSMDHQCTRGCPQPETLNHILQVCYATHKLRIKRHDDVANYLSRGISQRGFTVHSEPMFETSKGTLKPDLVIYSNDEVTVCDIQIVNDQFPLDTAHRNKCEKYEPLAEKLANLRSKFSITSLTMNWRGILCRRSVEDLMFRKMISTRDLKLFAVKVLEGGAMAHQVHQNMTACLRTVKKGEG</sequence>
<protein>
    <recommendedName>
        <fullName evidence="7">Reverse transcriptase</fullName>
    </recommendedName>
</protein>
<dbReference type="PROSITE" id="PS50157">
    <property type="entry name" value="ZINC_FINGER_C2H2_2"/>
    <property type="match status" value="1"/>
</dbReference>
<dbReference type="GO" id="GO:0071897">
    <property type="term" value="P:DNA biosynthetic process"/>
    <property type="evidence" value="ECO:0007669"/>
    <property type="project" value="UniProtKB-ARBA"/>
</dbReference>
<dbReference type="GO" id="GO:0008270">
    <property type="term" value="F:zinc ion binding"/>
    <property type="evidence" value="ECO:0007669"/>
    <property type="project" value="UniProtKB-KW"/>
</dbReference>
<keyword evidence="1" id="KW-0862">Zinc</keyword>
<gene>
    <name evidence="5" type="ORF">JTE90_002681</name>
</gene>
<dbReference type="InterPro" id="IPR000477">
    <property type="entry name" value="RT_dom"/>
</dbReference>
<dbReference type="Gene3D" id="3.30.160.60">
    <property type="entry name" value="Classic Zinc Finger"/>
    <property type="match status" value="1"/>
</dbReference>
<dbReference type="PANTHER" id="PTHR19446">
    <property type="entry name" value="REVERSE TRANSCRIPTASES"/>
    <property type="match status" value="1"/>
</dbReference>
<evidence type="ECO:0000256" key="2">
    <source>
        <dbReference type="SAM" id="MobiDB-lite"/>
    </source>
</evidence>
<dbReference type="InterPro" id="IPR013087">
    <property type="entry name" value="Znf_C2H2_type"/>
</dbReference>
<keyword evidence="1" id="KW-0479">Metal-binding</keyword>
<dbReference type="InterPro" id="IPR043502">
    <property type="entry name" value="DNA/RNA_pol_sf"/>
</dbReference>
<dbReference type="PROSITE" id="PS00028">
    <property type="entry name" value="ZINC_FINGER_C2H2_1"/>
    <property type="match status" value="1"/>
</dbReference>